<reference evidence="5" key="1">
    <citation type="submission" date="2022-11" db="UniProtKB">
        <authorList>
            <consortium name="WormBaseParasite"/>
        </authorList>
    </citation>
    <scope>IDENTIFICATION</scope>
</reference>
<dbReference type="Proteomes" id="UP000887574">
    <property type="component" value="Unplaced"/>
</dbReference>
<evidence type="ECO:0000259" key="2">
    <source>
        <dbReference type="Pfam" id="PF07662"/>
    </source>
</evidence>
<feature type="transmembrane region" description="Helical" evidence="1">
    <location>
        <begin position="82"/>
        <end position="108"/>
    </location>
</feature>
<name>A0A915EBI3_9BILA</name>
<keyword evidence="1" id="KW-0472">Membrane</keyword>
<feature type="transmembrane region" description="Helical" evidence="1">
    <location>
        <begin position="243"/>
        <end position="266"/>
    </location>
</feature>
<dbReference type="Pfam" id="PF07670">
    <property type="entry name" value="Gate"/>
    <property type="match status" value="1"/>
</dbReference>
<dbReference type="GO" id="GO:0005415">
    <property type="term" value="F:nucleoside:sodium symporter activity"/>
    <property type="evidence" value="ECO:0007669"/>
    <property type="project" value="TreeGrafter"/>
</dbReference>
<dbReference type="Pfam" id="PF07662">
    <property type="entry name" value="Nucleos_tra2_C"/>
    <property type="match status" value="1"/>
</dbReference>
<dbReference type="InterPro" id="IPR011657">
    <property type="entry name" value="CNT_C_dom"/>
</dbReference>
<dbReference type="InterPro" id="IPR011642">
    <property type="entry name" value="Gate_dom"/>
</dbReference>
<feature type="domain" description="Nucleoside transporter/FeoB GTPase Gate" evidence="3">
    <location>
        <begin position="7"/>
        <end position="102"/>
    </location>
</feature>
<evidence type="ECO:0000313" key="5">
    <source>
        <dbReference type="WBParaSite" id="jg4589"/>
    </source>
</evidence>
<proteinExistence type="predicted"/>
<keyword evidence="4" id="KW-1185">Reference proteome</keyword>
<feature type="transmembrane region" description="Helical" evidence="1">
    <location>
        <begin position="6"/>
        <end position="24"/>
    </location>
</feature>
<protein>
    <submittedName>
        <fullName evidence="5">Concentrative nucleoside transporter C-terminal domain-containing protein</fullName>
    </submittedName>
</protein>
<sequence length="297" mass="31772">MVFVYTSLQIIIYFGGIVAVLYYYGIIQAALSRVAFVMHHTIGTTCAESLNAAACIFLGQTEAALLIEPALATMTESEIHSVMTAGFACIAGSLFAAYISFGACPAYLLSATVMSAAASLASKEFKFAEIESNSVLECLTNGLATLARLTFNKIHLILLDPQVEFDETMKVAELMGIKTVLNEFIAYKKLSEMITEKTLNGARAKMIATYALCGFSNISMIGGQIAILSAMCPQKKSIFAKQAVRALISGIITCFITTCVAGMIIASPLECPPVVGQDHCLSLAAVRHIFNTTNVQL</sequence>
<feature type="domain" description="Concentrative nucleoside transporter C-terminal" evidence="2">
    <location>
        <begin position="147"/>
        <end position="262"/>
    </location>
</feature>
<dbReference type="InterPro" id="IPR008276">
    <property type="entry name" value="C_nuclsd_transpt"/>
</dbReference>
<dbReference type="PANTHER" id="PTHR10590">
    <property type="entry name" value="SODIUM/NUCLEOSIDE COTRANSPORTER"/>
    <property type="match status" value="1"/>
</dbReference>
<accession>A0A915EBI3</accession>
<evidence type="ECO:0000259" key="3">
    <source>
        <dbReference type="Pfam" id="PF07670"/>
    </source>
</evidence>
<organism evidence="4 5">
    <name type="scientific">Ditylenchus dipsaci</name>
    <dbReference type="NCBI Taxonomy" id="166011"/>
    <lineage>
        <taxon>Eukaryota</taxon>
        <taxon>Metazoa</taxon>
        <taxon>Ecdysozoa</taxon>
        <taxon>Nematoda</taxon>
        <taxon>Chromadorea</taxon>
        <taxon>Rhabditida</taxon>
        <taxon>Tylenchina</taxon>
        <taxon>Tylenchomorpha</taxon>
        <taxon>Sphaerularioidea</taxon>
        <taxon>Anguinidae</taxon>
        <taxon>Anguininae</taxon>
        <taxon>Ditylenchus</taxon>
    </lineage>
</organism>
<keyword evidence="1" id="KW-1133">Transmembrane helix</keyword>
<dbReference type="WBParaSite" id="jg4589">
    <property type="protein sequence ID" value="jg4589"/>
    <property type="gene ID" value="jg4589"/>
</dbReference>
<dbReference type="AlphaFoldDB" id="A0A915EBI3"/>
<evidence type="ECO:0000313" key="4">
    <source>
        <dbReference type="Proteomes" id="UP000887574"/>
    </source>
</evidence>
<feature type="transmembrane region" description="Helical" evidence="1">
    <location>
        <begin position="207"/>
        <end position="231"/>
    </location>
</feature>
<dbReference type="GO" id="GO:0005886">
    <property type="term" value="C:plasma membrane"/>
    <property type="evidence" value="ECO:0007669"/>
    <property type="project" value="TreeGrafter"/>
</dbReference>
<dbReference type="PANTHER" id="PTHR10590:SF4">
    <property type="entry name" value="SOLUTE CARRIER FAMILY 28 MEMBER 3"/>
    <property type="match status" value="1"/>
</dbReference>
<evidence type="ECO:0000256" key="1">
    <source>
        <dbReference type="SAM" id="Phobius"/>
    </source>
</evidence>
<keyword evidence="1" id="KW-0812">Transmembrane</keyword>